<accession>A0ABQ5UUT9</accession>
<dbReference type="RefSeq" id="WP_284365689.1">
    <property type="nucleotide sequence ID" value="NZ_BSNI01000002.1"/>
</dbReference>
<organism evidence="1 2">
    <name type="scientific">Maritalea porphyrae</name>
    <dbReference type="NCBI Taxonomy" id="880732"/>
    <lineage>
        <taxon>Bacteria</taxon>
        <taxon>Pseudomonadati</taxon>
        <taxon>Pseudomonadota</taxon>
        <taxon>Alphaproteobacteria</taxon>
        <taxon>Hyphomicrobiales</taxon>
        <taxon>Devosiaceae</taxon>
        <taxon>Maritalea</taxon>
    </lineage>
</organism>
<dbReference type="Gene3D" id="3.40.50.2000">
    <property type="entry name" value="Glycogen Phosphorylase B"/>
    <property type="match status" value="1"/>
</dbReference>
<evidence type="ECO:0000313" key="2">
    <source>
        <dbReference type="Proteomes" id="UP001161405"/>
    </source>
</evidence>
<dbReference type="Pfam" id="PF13692">
    <property type="entry name" value="Glyco_trans_1_4"/>
    <property type="match status" value="1"/>
</dbReference>
<dbReference type="Proteomes" id="UP001161405">
    <property type="component" value="Unassembled WGS sequence"/>
</dbReference>
<proteinExistence type="predicted"/>
<protein>
    <recommendedName>
        <fullName evidence="3">Glycosyltransferase</fullName>
    </recommendedName>
</protein>
<reference evidence="1" key="1">
    <citation type="journal article" date="2014" name="Int. J. Syst. Evol. Microbiol.">
        <title>Complete genome of a new Firmicutes species belonging to the dominant human colonic microbiota ('Ruminococcus bicirculans') reveals two chromosomes and a selective capacity to utilize plant glucans.</title>
        <authorList>
            <consortium name="NISC Comparative Sequencing Program"/>
            <person name="Wegmann U."/>
            <person name="Louis P."/>
            <person name="Goesmann A."/>
            <person name="Henrissat B."/>
            <person name="Duncan S.H."/>
            <person name="Flint H.J."/>
        </authorList>
    </citation>
    <scope>NUCLEOTIDE SEQUENCE</scope>
    <source>
        <strain evidence="1">NBRC 107169</strain>
    </source>
</reference>
<dbReference type="SUPFAM" id="SSF53756">
    <property type="entry name" value="UDP-Glycosyltransferase/glycogen phosphorylase"/>
    <property type="match status" value="1"/>
</dbReference>
<reference evidence="1" key="2">
    <citation type="submission" date="2023-01" db="EMBL/GenBank/DDBJ databases">
        <title>Draft genome sequence of Maritalea porphyrae strain NBRC 107169.</title>
        <authorList>
            <person name="Sun Q."/>
            <person name="Mori K."/>
        </authorList>
    </citation>
    <scope>NUCLEOTIDE SEQUENCE</scope>
    <source>
        <strain evidence="1">NBRC 107169</strain>
    </source>
</reference>
<evidence type="ECO:0000313" key="1">
    <source>
        <dbReference type="EMBL" id="GLQ18654.1"/>
    </source>
</evidence>
<sequence length="428" mass="48795">MMTTNSSTRRLFLVDHMCVLPFGHNLNAMVLFERELGRFFEGTMCLACSALPDYAEQANQVRRELSFPYDGVLERAAATKRSDGVAVNKTQLGIRPLLNNRLVRKALYTASFEFLGIDIVSGRTLSDWKSIFRRHKISRADAIFFPSAEFYGCVTLLELLGQLPETERPSVHFRFIGVGENVKYSFSQARPIFLDAIRRAKLNGTRLSVSAETPRYVEYLRNILDIDVLFVPYPLASESASIPWRQNKTIASPGQGRADKGFFRLNSIIGEIAEHYPEVRFEYDVQNMRTRDRDYRSRYESGLARIPRMNLRPERLSQDEINSVYEKSDIMLLPYDAETYAMRGSAVYQETLAVGRPVVCSRDLGFSDLVVRYGNGLLAESDTEFADALVELSSWDKKKVEKACRDARNLFERDVESAFTQVAEILQS</sequence>
<name>A0ABQ5UUT9_9HYPH</name>
<dbReference type="EMBL" id="BSNI01000002">
    <property type="protein sequence ID" value="GLQ18654.1"/>
    <property type="molecule type" value="Genomic_DNA"/>
</dbReference>
<gene>
    <name evidence="1" type="ORF">GCM10007879_29030</name>
</gene>
<evidence type="ECO:0008006" key="3">
    <source>
        <dbReference type="Google" id="ProtNLM"/>
    </source>
</evidence>
<comment type="caution">
    <text evidence="1">The sequence shown here is derived from an EMBL/GenBank/DDBJ whole genome shotgun (WGS) entry which is preliminary data.</text>
</comment>
<keyword evidence="2" id="KW-1185">Reference proteome</keyword>